<evidence type="ECO:0000256" key="7">
    <source>
        <dbReference type="ARBA" id="ARBA00023203"/>
    </source>
</evidence>
<dbReference type="SUPFAM" id="SSF52540">
    <property type="entry name" value="P-loop containing nucleoside triphosphate hydrolases"/>
    <property type="match status" value="1"/>
</dbReference>
<evidence type="ECO:0000259" key="12">
    <source>
        <dbReference type="PROSITE" id="PS51456"/>
    </source>
</evidence>
<evidence type="ECO:0008006" key="16">
    <source>
        <dbReference type="Google" id="ProtNLM"/>
    </source>
</evidence>
<dbReference type="PROSITE" id="PS51456">
    <property type="entry name" value="MYOSIN_MOTOR"/>
    <property type="match status" value="1"/>
</dbReference>
<evidence type="ECO:0000256" key="4">
    <source>
        <dbReference type="ARBA" id="ARBA00023054"/>
    </source>
</evidence>
<dbReference type="GO" id="GO:0051015">
    <property type="term" value="F:actin filament binding"/>
    <property type="evidence" value="ECO:0007669"/>
    <property type="project" value="InterPro"/>
</dbReference>
<evidence type="ECO:0000259" key="13">
    <source>
        <dbReference type="PROSITE" id="PS51844"/>
    </source>
</evidence>
<dbReference type="GO" id="GO:0000146">
    <property type="term" value="F:microfilament motor activity"/>
    <property type="evidence" value="ECO:0007669"/>
    <property type="project" value="TreeGrafter"/>
</dbReference>
<dbReference type="Gene3D" id="1.20.120.720">
    <property type="entry name" value="Myosin VI head, motor domain, U50 subdomain"/>
    <property type="match status" value="1"/>
</dbReference>
<dbReference type="PRINTS" id="PR00193">
    <property type="entry name" value="MYOSINHEAVY"/>
</dbReference>
<dbReference type="GO" id="GO:1902404">
    <property type="term" value="P:mitotic actomyosin contractile ring contraction"/>
    <property type="evidence" value="ECO:0007669"/>
    <property type="project" value="UniProtKB-ARBA"/>
</dbReference>
<comment type="similarity">
    <text evidence="1 9">Belongs to the TRAFAC class myosin-kinesin ATPase superfamily. Myosin family.</text>
</comment>
<keyword evidence="15" id="KW-1185">Reference proteome</keyword>
<sequence length="2304" mass="266623">MEDIIGQRSSSHRAVAVDAVAQAAFNEKKWVWVEDKEEGYIAGWIAKEDGDQVEVHLNNGLVRTVSINLTGKMNPPKFDKVEDMADLTYLNEASVVHNLRLRYHSNLIYLQRMGKTYSGLFLVAVNPYRKLGIYTDEVVLSYKHKKRHEMAPHIFAVTDAAYHDMLQDRDNQSILITGESGAGKTENTKKVIQYLASIASDKSNKIGKLEQQILQANPILESFGNAQTIRNNNSSRFGKFIRIEFTSAGHIAGGNIERYLFEKSRVTYQTPQERNYHIFYQLMAGAPADVKKSLLLDGGLKDYGYIKNSNHVIAGVDDKEDFKMLLESMDVMGFTKQEQHNLFRVIAAILHLGNISVTQDRSDQAQLRDTSVAEKVCHVLGIPLSEFVKGLLRPKVKAGREWVVQARTDQQVLYSIEALSTALYERMFDSIIARINFAIDTPGKKFTTFIGVLDIAGFEIFEVNSFEQLCINYTNEKLQQFFNHHMFILEQDEYKRENIEWQYVDFGQDLQPTIQLIEDSNPIGILSCLDEECVVPKGTDKSFLAKLTTLWKGKSDKYEAPRFQEGFILHHYAGKVEYKTDGWLDKNKDPLNENITRLLAQSSEKFIASLFTDYLVEEEDFTVRNRAKKGAFRTVAQRHKEQLRSLMDHLYETRPHFVRCIIPNEEKRAGKIHVPLVLDQLRCNGVLEGIRICRAGFPNRILFAEFKQRYEILSPPGLIPSGYMDGRVAAQTLLEALQMDKSQYRVGTSKVFFRSGVLAELEDIRDQKLSQIFSKCQAVCRGYLARRHLNQKIDRAKAIKIIQRNARVYVQLREWSWWKMYVRIKPLLNVTRVAEELRENQEKVRILAEKQEQETQARLKLEEASRAHEAEKARLEELLETERNLSIDNEQILIRTQARASQLEDRVREIESELAQTEAQLEELTLAKAEITLQSKHLEEKAAEQLETIERLEKDRSAKEIELRHTMTARDADTATIRKLEADKHALEVRLEELHKEVDEKDLELERVRLRLKNTIEELESKIETVEGERLVFKNKHMAVEAELKQAKEQALELGRTCTNQEKQIQDKSNRLAALEAELDREKSGGEKLRRDLLLKLQQNEEELESERHELSKMEKVKARLEEQLEETMRSLEAKGDEQTKHTELQRMRETEMAGLKEEIASLQMELEEGRKKLAAQSDQYRLEIDELSQEHTAAVTIKNSYEKQLAEIQNQVERNMQVLENYQKSLKQTNNELQVSRSREAELESALDQERLTKESYLRQLSTANSRNDDTSERLTRLERDKASNQKQIDILREELEEETQRRKQAESGRRELELELEDLRRLREEDEVCKAEFVRKTSTQAAELDEIKFKYQSEALERTTELEEAKRRLEKTVGDLQARCDELALTNSNIEKSKARLTAEVEDLRHELDRDHAATRAAEKMAKVTEIQLAQVKEQAQVERHHRELAESTTRKLQTSVDSLNLDLEAKNQQITSLSRSKAELEKELGSLVNEFGTSGKSAHEVEKLKRKMEAQIHELEVKYEEEKSLRYAAEELKRRFEEQLADSRRAIAADMEAKEEQYQETKKILLLEIDDLGQQVTEHMAALNELTKANKKLKEQVEEVNLTRDNSTKSKTDMERTKKKLETTLREYQTRLEAEERLRKNFEELASRHERKSNTIQSELETILEEKDALDRANKQMLAEIESLRQELDGGGDSKAALIEKLRKLERENQRLQELADEEADTREMMAAAKKGDSSEIEYLTSKIRGEMEDQLQGLEESRKASVAAQRIAQLELEGKLGEIANLEKQRKSLQLDIDDLKAQLEAEILAKNEEAASKRRLAAEVQDLQIRSEAEAAKMAELQEAVQMYKTKADSTLTKLETAELVRLKAEKSEGFVRLQLKDMEETLQEAIAERKLAEERAAAYQQQMRELEDSVEEDLITNADLNMARRRLDEELASEREKHRKEVEESEQAIETIKRKYQKEIRQLVTEIELEKANLQKMRENHKQLSAELEEVNNRFDQELRNNQSWKKDKERLEAKINDLSQSYQDALATQDEQQLQIVNLLTQIRECRSALDEAQAAKAALEKIKRGLEQRLDDVGEQFHTVTQNKQTAERIRKALDQEAGNLRERLEEAQYQVTISNEKLRKAELAVVEAESELAKEKALSEEYLRAKVSLDKQVSELGLRIADLEAANQTNGPRSASHLQQKLDEKTAQLDAEIRNRQEALRVQRRSERMVRDLQHQLLERDKLKARQDDEAAKMEQKVKTLRQRVEELVMSENTLTMSKRKAERDSMESKEKAIRLEREIEKIRARLESRAIPVA</sequence>
<evidence type="ECO:0000313" key="15">
    <source>
        <dbReference type="Proteomes" id="UP000703661"/>
    </source>
</evidence>
<dbReference type="PANTHER" id="PTHR13140:SF857">
    <property type="entry name" value="MYOSIN-11"/>
    <property type="match status" value="1"/>
</dbReference>
<dbReference type="InterPro" id="IPR027417">
    <property type="entry name" value="P-loop_NTPase"/>
</dbReference>
<dbReference type="PROSITE" id="PS51844">
    <property type="entry name" value="SH3_LIKE"/>
    <property type="match status" value="1"/>
</dbReference>
<dbReference type="PROSITE" id="PS50096">
    <property type="entry name" value="IQ"/>
    <property type="match status" value="1"/>
</dbReference>
<dbReference type="InterPro" id="IPR002928">
    <property type="entry name" value="Myosin_tail"/>
</dbReference>
<evidence type="ECO:0000256" key="11">
    <source>
        <dbReference type="SAM" id="MobiDB-lite"/>
    </source>
</evidence>
<keyword evidence="5 9" id="KW-0518">Myosin</keyword>
<dbReference type="InterPro" id="IPR004009">
    <property type="entry name" value="SH3_Myosin"/>
</dbReference>
<dbReference type="EMBL" id="JAAAID010000744">
    <property type="protein sequence ID" value="KAG0014268.1"/>
    <property type="molecule type" value="Genomic_DNA"/>
</dbReference>
<dbReference type="CDD" id="cd01377">
    <property type="entry name" value="MYSc_class_II"/>
    <property type="match status" value="1"/>
</dbReference>
<dbReference type="FunFam" id="3.40.850.10:FF:000101">
    <property type="entry name" value="Slow myosin heavy chain 2"/>
    <property type="match status" value="1"/>
</dbReference>
<accession>A0A9P6MVI8</accession>
<feature type="coiled-coil region" evidence="10">
    <location>
        <begin position="1459"/>
        <end position="1728"/>
    </location>
</feature>
<comment type="subunit">
    <text evidence="8">Binds to cdc4 and rlc1.</text>
</comment>
<evidence type="ECO:0000256" key="6">
    <source>
        <dbReference type="ARBA" id="ARBA00023175"/>
    </source>
</evidence>
<feature type="coiled-coil region" evidence="10">
    <location>
        <begin position="1776"/>
        <end position="1845"/>
    </location>
</feature>
<dbReference type="GO" id="GO:0120104">
    <property type="term" value="C:mitotic actomyosin contractile ring, proximal layer"/>
    <property type="evidence" value="ECO:0007669"/>
    <property type="project" value="UniProtKB-ARBA"/>
</dbReference>
<feature type="coiled-coil region" evidence="10">
    <location>
        <begin position="1881"/>
        <end position="2154"/>
    </location>
</feature>
<dbReference type="GO" id="GO:0007015">
    <property type="term" value="P:actin filament organization"/>
    <property type="evidence" value="ECO:0007669"/>
    <property type="project" value="TreeGrafter"/>
</dbReference>
<feature type="coiled-coil region" evidence="10">
    <location>
        <begin position="2233"/>
        <end position="2295"/>
    </location>
</feature>
<evidence type="ECO:0000256" key="10">
    <source>
        <dbReference type="SAM" id="Coils"/>
    </source>
</evidence>
<feature type="domain" description="Myosin motor" evidence="12">
    <location>
        <begin position="79"/>
        <end position="766"/>
    </location>
</feature>
<dbReference type="FunFam" id="1.20.120.720:FF:000001">
    <property type="entry name" value="Myosin heavy chain, muscle"/>
    <property type="match status" value="1"/>
</dbReference>
<dbReference type="FunFam" id="1.20.58.530:FF:000001">
    <property type="entry name" value="Myosin heavy chain"/>
    <property type="match status" value="1"/>
</dbReference>
<dbReference type="Gene3D" id="1.20.5.340">
    <property type="match status" value="2"/>
</dbReference>
<dbReference type="Gene3D" id="1.20.5.4820">
    <property type="match status" value="1"/>
</dbReference>
<keyword evidence="7 9" id="KW-0009">Actin-binding</keyword>
<evidence type="ECO:0000256" key="2">
    <source>
        <dbReference type="ARBA" id="ARBA00022741"/>
    </source>
</evidence>
<evidence type="ECO:0000256" key="3">
    <source>
        <dbReference type="ARBA" id="ARBA00022840"/>
    </source>
</evidence>
<feature type="binding site" evidence="9">
    <location>
        <begin position="178"/>
        <end position="185"/>
    </location>
    <ligand>
        <name>ATP</name>
        <dbReference type="ChEBI" id="CHEBI:30616"/>
    </ligand>
</feature>
<reference evidence="14" key="1">
    <citation type="journal article" date="2020" name="Fungal Divers.">
        <title>Resolving the Mortierellaceae phylogeny through synthesis of multi-gene phylogenetics and phylogenomics.</title>
        <authorList>
            <person name="Vandepol N."/>
            <person name="Liber J."/>
            <person name="Desiro A."/>
            <person name="Na H."/>
            <person name="Kennedy M."/>
            <person name="Barry K."/>
            <person name="Grigoriev I.V."/>
            <person name="Miller A.N."/>
            <person name="O'Donnell K."/>
            <person name="Stajich J.E."/>
            <person name="Bonito G."/>
        </authorList>
    </citation>
    <scope>NUCLEOTIDE SEQUENCE</scope>
    <source>
        <strain evidence="14">NRRL 2769</strain>
    </source>
</reference>
<dbReference type="FunFam" id="1.20.5.4820:FF:000002">
    <property type="entry name" value="Myosin heavy chain 10"/>
    <property type="match status" value="1"/>
</dbReference>
<dbReference type="SMART" id="SM00242">
    <property type="entry name" value="MYSc"/>
    <property type="match status" value="1"/>
</dbReference>
<feature type="compositionally biased region" description="Basic and acidic residues" evidence="11">
    <location>
        <begin position="1268"/>
        <end position="1283"/>
    </location>
</feature>
<keyword evidence="6 9" id="KW-0505">Motor protein</keyword>
<dbReference type="PANTHER" id="PTHR13140">
    <property type="entry name" value="MYOSIN"/>
    <property type="match status" value="1"/>
</dbReference>
<name>A0A9P6MVI8_9FUNG</name>
<dbReference type="Gene3D" id="1.20.58.530">
    <property type="match status" value="1"/>
</dbReference>
<dbReference type="GO" id="GO:0016459">
    <property type="term" value="C:myosin complex"/>
    <property type="evidence" value="ECO:0007669"/>
    <property type="project" value="UniProtKB-KW"/>
</dbReference>
<dbReference type="FunFam" id="1.10.10.820:FF:000001">
    <property type="entry name" value="Myosin heavy chain"/>
    <property type="match status" value="1"/>
</dbReference>
<evidence type="ECO:0000256" key="1">
    <source>
        <dbReference type="ARBA" id="ARBA00008314"/>
    </source>
</evidence>
<keyword evidence="2 9" id="KW-0547">Nucleotide-binding</keyword>
<dbReference type="SUPFAM" id="SSF90257">
    <property type="entry name" value="Myosin rod fragments"/>
    <property type="match status" value="3"/>
</dbReference>
<dbReference type="Gene3D" id="2.30.30.360">
    <property type="entry name" value="Myosin S1 fragment, N-terminal"/>
    <property type="match status" value="1"/>
</dbReference>
<keyword evidence="4 10" id="KW-0175">Coiled coil</keyword>
<protein>
    <recommendedName>
        <fullName evidence="16">Myosin type ii heavy chain</fullName>
    </recommendedName>
</protein>
<feature type="region of interest" description="Actin-binding" evidence="9">
    <location>
        <begin position="643"/>
        <end position="665"/>
    </location>
</feature>
<dbReference type="Pfam" id="PF01576">
    <property type="entry name" value="Myosin_tail_1"/>
    <property type="match status" value="2"/>
</dbReference>
<dbReference type="Pfam" id="PF02736">
    <property type="entry name" value="Myosin_N"/>
    <property type="match status" value="1"/>
</dbReference>
<evidence type="ECO:0000256" key="8">
    <source>
        <dbReference type="ARBA" id="ARBA00064372"/>
    </source>
</evidence>
<dbReference type="GO" id="GO:1903475">
    <property type="term" value="P:mitotic actomyosin contractile ring assembly"/>
    <property type="evidence" value="ECO:0007669"/>
    <property type="project" value="UniProtKB-ARBA"/>
</dbReference>
<dbReference type="Proteomes" id="UP000703661">
    <property type="component" value="Unassembled WGS sequence"/>
</dbReference>
<feature type="domain" description="Myosin N-terminal SH3-like" evidence="13">
    <location>
        <begin position="26"/>
        <end position="75"/>
    </location>
</feature>
<gene>
    <name evidence="14" type="ORF">BGZ80_010545</name>
</gene>
<dbReference type="Gene3D" id="1.10.10.820">
    <property type="match status" value="1"/>
</dbReference>
<proteinExistence type="inferred from homology"/>
<dbReference type="InterPro" id="IPR008989">
    <property type="entry name" value="Myosin_S1_N"/>
</dbReference>
<dbReference type="InterPro" id="IPR001609">
    <property type="entry name" value="Myosin_head_motor_dom-like"/>
</dbReference>
<dbReference type="GO" id="GO:0005524">
    <property type="term" value="F:ATP binding"/>
    <property type="evidence" value="ECO:0007669"/>
    <property type="project" value="UniProtKB-UniRule"/>
</dbReference>
<dbReference type="GO" id="GO:0016020">
    <property type="term" value="C:membrane"/>
    <property type="evidence" value="ECO:0007669"/>
    <property type="project" value="TreeGrafter"/>
</dbReference>
<evidence type="ECO:0000313" key="14">
    <source>
        <dbReference type="EMBL" id="KAG0014268.1"/>
    </source>
</evidence>
<feature type="region of interest" description="Disordered" evidence="11">
    <location>
        <begin position="1261"/>
        <end position="1283"/>
    </location>
</feature>
<organism evidence="14 15">
    <name type="scientific">Entomortierella chlamydospora</name>
    <dbReference type="NCBI Taxonomy" id="101097"/>
    <lineage>
        <taxon>Eukaryota</taxon>
        <taxon>Fungi</taxon>
        <taxon>Fungi incertae sedis</taxon>
        <taxon>Mucoromycota</taxon>
        <taxon>Mortierellomycotina</taxon>
        <taxon>Mortierellomycetes</taxon>
        <taxon>Mortierellales</taxon>
        <taxon>Mortierellaceae</taxon>
        <taxon>Entomortierella</taxon>
    </lineage>
</organism>
<dbReference type="InterPro" id="IPR036961">
    <property type="entry name" value="Kinesin_motor_dom_sf"/>
</dbReference>
<comment type="caution">
    <text evidence="14">The sequence shown here is derived from an EMBL/GenBank/DDBJ whole genome shotgun (WGS) entry which is preliminary data.</text>
</comment>
<evidence type="ECO:0000256" key="5">
    <source>
        <dbReference type="ARBA" id="ARBA00023123"/>
    </source>
</evidence>
<evidence type="ECO:0000256" key="9">
    <source>
        <dbReference type="PROSITE-ProRule" id="PRU00782"/>
    </source>
</evidence>
<keyword evidence="3 9" id="KW-0067">ATP-binding</keyword>
<dbReference type="Gene3D" id="3.40.850.10">
    <property type="entry name" value="Kinesin motor domain"/>
    <property type="match status" value="1"/>
</dbReference>
<dbReference type="Pfam" id="PF00063">
    <property type="entry name" value="Myosin_head"/>
    <property type="match status" value="1"/>
</dbReference>